<dbReference type="RefSeq" id="WP_154571873.1">
    <property type="nucleotide sequence ID" value="NZ_VUNB01000002.1"/>
</dbReference>
<dbReference type="Pfam" id="PF02811">
    <property type="entry name" value="PHP"/>
    <property type="match status" value="1"/>
</dbReference>
<evidence type="ECO:0000256" key="4">
    <source>
        <dbReference type="ARBA" id="ARBA00022605"/>
    </source>
</evidence>
<evidence type="ECO:0000259" key="9">
    <source>
        <dbReference type="Pfam" id="PF02811"/>
    </source>
</evidence>
<dbReference type="InterPro" id="IPR010140">
    <property type="entry name" value="Histidinol_P_phosphatase_HisJ"/>
</dbReference>
<dbReference type="GO" id="GO:0000105">
    <property type="term" value="P:L-histidine biosynthetic process"/>
    <property type="evidence" value="ECO:0007669"/>
    <property type="project" value="UniProtKB-UniRule"/>
</dbReference>
<dbReference type="InterPro" id="IPR004013">
    <property type="entry name" value="PHP_dom"/>
</dbReference>
<dbReference type="EMBL" id="VUNB01000002">
    <property type="protein sequence ID" value="MST68392.1"/>
    <property type="molecule type" value="Genomic_DNA"/>
</dbReference>
<dbReference type="Gene3D" id="3.20.20.140">
    <property type="entry name" value="Metal-dependent hydrolases"/>
    <property type="match status" value="1"/>
</dbReference>
<proteinExistence type="inferred from homology"/>
<accession>A0A6A8M4W0</accession>
<feature type="domain" description="PHP" evidence="9">
    <location>
        <begin position="8"/>
        <end position="201"/>
    </location>
</feature>
<name>A0A6A8M4W0_9FIRM</name>
<dbReference type="AlphaFoldDB" id="A0A6A8M4W0"/>
<comment type="similarity">
    <text evidence="2 8">Belongs to the PHP hydrolase family. HisK subfamily.</text>
</comment>
<dbReference type="GO" id="GO:0004401">
    <property type="term" value="F:histidinol-phosphatase activity"/>
    <property type="evidence" value="ECO:0007669"/>
    <property type="project" value="UniProtKB-UniRule"/>
</dbReference>
<evidence type="ECO:0000313" key="10">
    <source>
        <dbReference type="EMBL" id="MST68392.1"/>
    </source>
</evidence>
<protein>
    <recommendedName>
        <fullName evidence="3 8">Histidinol-phosphatase</fullName>
        <shortName evidence="8">HolPase</shortName>
        <ecNumber evidence="3 8">3.1.3.15</ecNumber>
    </recommendedName>
</protein>
<dbReference type="PANTHER" id="PTHR21039">
    <property type="entry name" value="HISTIDINOL PHOSPHATASE-RELATED"/>
    <property type="match status" value="1"/>
</dbReference>
<evidence type="ECO:0000256" key="2">
    <source>
        <dbReference type="ARBA" id="ARBA00009152"/>
    </source>
</evidence>
<dbReference type="CDD" id="cd12110">
    <property type="entry name" value="PHP_HisPPase_Hisj_like"/>
    <property type="match status" value="1"/>
</dbReference>
<evidence type="ECO:0000256" key="7">
    <source>
        <dbReference type="ARBA" id="ARBA00049158"/>
    </source>
</evidence>
<dbReference type="InterPro" id="IPR016195">
    <property type="entry name" value="Pol/histidinol_Pase-like"/>
</dbReference>
<evidence type="ECO:0000256" key="3">
    <source>
        <dbReference type="ARBA" id="ARBA00013085"/>
    </source>
</evidence>
<keyword evidence="6 8" id="KW-0368">Histidine biosynthesis</keyword>
<dbReference type="EC" id="3.1.3.15" evidence="3 8"/>
<dbReference type="UniPathway" id="UPA00031">
    <property type="reaction ID" value="UER00013"/>
</dbReference>
<dbReference type="SUPFAM" id="SSF89550">
    <property type="entry name" value="PHP domain-like"/>
    <property type="match status" value="1"/>
</dbReference>
<evidence type="ECO:0000256" key="6">
    <source>
        <dbReference type="ARBA" id="ARBA00023102"/>
    </source>
</evidence>
<evidence type="ECO:0000256" key="1">
    <source>
        <dbReference type="ARBA" id="ARBA00004970"/>
    </source>
</evidence>
<dbReference type="GO" id="GO:0005737">
    <property type="term" value="C:cytoplasm"/>
    <property type="evidence" value="ECO:0007669"/>
    <property type="project" value="TreeGrafter"/>
</dbReference>
<evidence type="ECO:0000256" key="8">
    <source>
        <dbReference type="RuleBase" id="RU366003"/>
    </source>
</evidence>
<reference evidence="10" key="1">
    <citation type="submission" date="2019-09" db="EMBL/GenBank/DDBJ databases">
        <title>In-depth cultivation of the pig gut microbiome towards novel bacterial diversity and tailored functional studies.</title>
        <authorList>
            <person name="Wylensek D."/>
            <person name="Hitch T.C.A."/>
            <person name="Clavel T."/>
        </authorList>
    </citation>
    <scope>NUCLEOTIDE SEQUENCE</scope>
    <source>
        <strain evidence="10">RF-744-FAT-WT-3</strain>
    </source>
</reference>
<comment type="caution">
    <text evidence="10">The sequence shown here is derived from an EMBL/GenBank/DDBJ whole genome shotgun (WGS) entry which is preliminary data.</text>
</comment>
<comment type="pathway">
    <text evidence="1 8">Amino-acid biosynthesis; L-histidine biosynthesis; L-histidine from 5-phospho-alpha-D-ribose 1-diphosphate: step 8/9.</text>
</comment>
<sequence length="279" mass="32010">MKVITSNFHTHTDFCDGKDRPETIVLQAIEGGMTDLGFSGHAYTPCDLSYAMTRETAEKYRQEIRRLQSEYSHRINILCGLEMDYFSEQDTSQFDYTIGSVHYVFCKNGEYCPVDEAPEITEKAIERAYGGDPYGLVEDYFRQEGDVVRKTGCAFIGHFDLLTKFQERKKLFDESHPRYIAAWQSALDQLIPYGVPFEINTGAISRGYRTSPYPSMDILKEIARRGGKIVFSSDSHEKDTLRYGFAEAVRLAREAGFSTHWVLEKNGMREESLENLYLI</sequence>
<dbReference type="NCBIfam" id="TIGR01856">
    <property type="entry name" value="hisJ_fam"/>
    <property type="match status" value="1"/>
</dbReference>
<evidence type="ECO:0000256" key="5">
    <source>
        <dbReference type="ARBA" id="ARBA00022801"/>
    </source>
</evidence>
<dbReference type="PANTHER" id="PTHR21039:SF0">
    <property type="entry name" value="HISTIDINOL-PHOSPHATASE"/>
    <property type="match status" value="1"/>
</dbReference>
<comment type="catalytic activity">
    <reaction evidence="7 8">
        <text>L-histidinol phosphate + H2O = L-histidinol + phosphate</text>
        <dbReference type="Rhea" id="RHEA:14465"/>
        <dbReference type="ChEBI" id="CHEBI:15377"/>
        <dbReference type="ChEBI" id="CHEBI:43474"/>
        <dbReference type="ChEBI" id="CHEBI:57699"/>
        <dbReference type="ChEBI" id="CHEBI:57980"/>
        <dbReference type="EC" id="3.1.3.15"/>
    </reaction>
</comment>
<keyword evidence="4 8" id="KW-0028">Amino-acid biosynthesis</keyword>
<gene>
    <name evidence="10" type="ORF">FYJ66_02140</name>
</gene>
<keyword evidence="5 8" id="KW-0378">Hydrolase</keyword>
<organism evidence="10">
    <name type="scientific">Baileyella intestinalis</name>
    <dbReference type="NCBI Taxonomy" id="2606709"/>
    <lineage>
        <taxon>Bacteria</taxon>
        <taxon>Bacillati</taxon>
        <taxon>Bacillota</taxon>
        <taxon>Clostridia</taxon>
        <taxon>Peptostreptococcales</taxon>
        <taxon>Anaerovoracaceae</taxon>
        <taxon>Baileyella</taxon>
    </lineage>
</organism>